<evidence type="ECO:0000256" key="5">
    <source>
        <dbReference type="ARBA" id="ARBA00023136"/>
    </source>
</evidence>
<dbReference type="CDD" id="cd07731">
    <property type="entry name" value="ComA-like_MBL-fold"/>
    <property type="match status" value="1"/>
</dbReference>
<dbReference type="NCBIfam" id="TIGR00361">
    <property type="entry name" value="ComEC_Rec2"/>
    <property type="match status" value="1"/>
</dbReference>
<keyword evidence="3 6" id="KW-0812">Transmembrane</keyword>
<dbReference type="InterPro" id="IPR004797">
    <property type="entry name" value="Competence_ComEC/Rec2"/>
</dbReference>
<dbReference type="GO" id="GO:0030420">
    <property type="term" value="P:establishment of competence for transformation"/>
    <property type="evidence" value="ECO:0007669"/>
    <property type="project" value="InterPro"/>
</dbReference>
<evidence type="ECO:0000313" key="10">
    <source>
        <dbReference type="Proteomes" id="UP000588186"/>
    </source>
</evidence>
<evidence type="ECO:0000259" key="7">
    <source>
        <dbReference type="Pfam" id="PF00753"/>
    </source>
</evidence>
<dbReference type="Pfam" id="PF00753">
    <property type="entry name" value="Lactamase_B"/>
    <property type="match status" value="1"/>
</dbReference>
<dbReference type="RefSeq" id="WP_186077745.1">
    <property type="nucleotide sequence ID" value="NZ_CAJEWB010000010.1"/>
</dbReference>
<dbReference type="PANTHER" id="PTHR30619">
    <property type="entry name" value="DNA INTERNALIZATION/COMPETENCE PROTEIN COMEC/REC2"/>
    <property type="match status" value="1"/>
</dbReference>
<feature type="transmembrane region" description="Helical" evidence="6">
    <location>
        <begin position="44"/>
        <end position="61"/>
    </location>
</feature>
<sequence>MIFFNSVMIIVISCLIVSNPVLGLFFLSVFIFKLIRKGFHLKETVLYALGLIIFGTIYYNYDLRSTESPIVTFRVIDYEYYEDNIGYKIESDNKNFIMYVEKGERIPIGSVCRTLTKVDVVNAEIERNFIKRNEIRKNLSKNLSGKIYLEDLSEITCYRYKHTFITKLNEMRFNYIVKVKASSEHSYIGDMLMLSIGSKIFLTNELFYALQKLGIYHLYVISGTHVAYLSVAIFVILKMFRIPIEIIKMITIIMLILFLLINVFNPSVFRAVFMSTLLIISSFLKKKPYVAVISISALVQLGFSPFIIYNAGFALSYLTTFTILLCRKNISNMHSILQLFLITLIAEFSTLLIILVFFNEISLSGLLMNLIFDPLFTLIIFPATLIFNVALFTIFPVTLDSILNIIFSYNHKFILFLSTVIEHRVVIKNFNAYITILIILLTYFIIKTVARKKFKQLVVHIVLLLTVIITFANYSKNDFKVTMIDVGQGDSLLIQDLKNDVAILIDTGGRYYREAPRVRLSDKTVLPYLKEQGIRKIDLLVLTHFDNDHIGEFSHIYENIDVNRIMINLNDDKLDFFLESYQGEHSKLIHSDHLSQFNIGNIRIRNLTIKEQFTKESNANSIILDVSLNKFSFLFLGDARIEEEKKIIPILNTFDVLKVGHHGSDTSTSEELVQLSFNYALVSAGVNNRYKHPHNVVIERLTQNDKFILNTKDDGMIEMIIKRNKMCIRSKLSKQKDHCVKKE</sequence>
<feature type="transmembrane region" description="Helical" evidence="6">
    <location>
        <begin position="289"/>
        <end position="315"/>
    </location>
</feature>
<dbReference type="InterPro" id="IPR001279">
    <property type="entry name" value="Metallo-B-lactamas"/>
</dbReference>
<evidence type="ECO:0000256" key="3">
    <source>
        <dbReference type="ARBA" id="ARBA00022692"/>
    </source>
</evidence>
<feature type="transmembrane region" description="Helical" evidence="6">
    <location>
        <begin position="433"/>
        <end position="450"/>
    </location>
</feature>
<feature type="transmembrane region" description="Helical" evidence="6">
    <location>
        <begin position="457"/>
        <end position="474"/>
    </location>
</feature>
<feature type="transmembrane region" description="Helical" evidence="6">
    <location>
        <begin position="6"/>
        <end position="32"/>
    </location>
</feature>
<feature type="transmembrane region" description="Helical" evidence="6">
    <location>
        <begin position="216"/>
        <end position="237"/>
    </location>
</feature>
<keyword evidence="10" id="KW-1185">Reference proteome</keyword>
<comment type="caution">
    <text evidence="9">The sequence shown here is derived from an EMBL/GenBank/DDBJ whole genome shotgun (WGS) entry which is preliminary data.</text>
</comment>
<accession>A0A6V7RF09</accession>
<dbReference type="InterPro" id="IPR035681">
    <property type="entry name" value="ComA-like_MBL"/>
</dbReference>
<keyword evidence="5 6" id="KW-0472">Membrane</keyword>
<dbReference type="GO" id="GO:0005886">
    <property type="term" value="C:plasma membrane"/>
    <property type="evidence" value="ECO:0007669"/>
    <property type="project" value="UniProtKB-SubCell"/>
</dbReference>
<evidence type="ECO:0000256" key="1">
    <source>
        <dbReference type="ARBA" id="ARBA00004651"/>
    </source>
</evidence>
<evidence type="ECO:0000259" key="8">
    <source>
        <dbReference type="Pfam" id="PF03772"/>
    </source>
</evidence>
<dbReference type="InterPro" id="IPR004477">
    <property type="entry name" value="ComEC_N"/>
</dbReference>
<gene>
    <name evidence="9" type="ORF">JEOPIN946_01194</name>
</gene>
<feature type="transmembrane region" description="Helical" evidence="6">
    <location>
        <begin position="370"/>
        <end position="395"/>
    </location>
</feature>
<feature type="transmembrane region" description="Helical" evidence="6">
    <location>
        <begin position="249"/>
        <end position="269"/>
    </location>
</feature>
<dbReference type="NCBIfam" id="TIGR00360">
    <property type="entry name" value="ComEC_N-term"/>
    <property type="match status" value="1"/>
</dbReference>
<feature type="domain" description="Metallo-beta-lactamase" evidence="7">
    <location>
        <begin position="485"/>
        <end position="675"/>
    </location>
</feature>
<comment type="subcellular location">
    <subcellularLocation>
        <location evidence="1">Cell membrane</location>
        <topology evidence="1">Multi-pass membrane protein</topology>
    </subcellularLocation>
</comment>
<keyword evidence="2" id="KW-1003">Cell membrane</keyword>
<feature type="domain" description="ComEC/Rec2-related protein" evidence="8">
    <location>
        <begin position="194"/>
        <end position="447"/>
    </location>
</feature>
<keyword evidence="4 6" id="KW-1133">Transmembrane helix</keyword>
<proteinExistence type="predicted"/>
<evidence type="ECO:0000256" key="2">
    <source>
        <dbReference type="ARBA" id="ARBA00022475"/>
    </source>
</evidence>
<dbReference type="Proteomes" id="UP000588186">
    <property type="component" value="Unassembled WGS sequence"/>
</dbReference>
<dbReference type="AlphaFoldDB" id="A0A6V7RF09"/>
<reference evidence="9 10" key="1">
    <citation type="submission" date="2020-07" db="EMBL/GenBank/DDBJ databases">
        <authorList>
            <person name="Criscuolo A."/>
        </authorList>
    </citation>
    <scope>NUCLEOTIDE SEQUENCE [LARGE SCALE GENOMIC DNA]</scope>
    <source>
        <strain evidence="9">CIP107946</strain>
    </source>
</reference>
<dbReference type="EMBL" id="CAJEWB010000010">
    <property type="protein sequence ID" value="CAD2076157.1"/>
    <property type="molecule type" value="Genomic_DNA"/>
</dbReference>
<feature type="transmembrane region" description="Helical" evidence="6">
    <location>
        <begin position="402"/>
        <end position="421"/>
    </location>
</feature>
<feature type="transmembrane region" description="Helical" evidence="6">
    <location>
        <begin position="336"/>
        <end position="358"/>
    </location>
</feature>
<dbReference type="InterPro" id="IPR036866">
    <property type="entry name" value="RibonucZ/Hydroxyglut_hydro"/>
</dbReference>
<evidence type="ECO:0000313" key="9">
    <source>
        <dbReference type="EMBL" id="CAD2076157.1"/>
    </source>
</evidence>
<dbReference type="Pfam" id="PF03772">
    <property type="entry name" value="Competence"/>
    <property type="match status" value="1"/>
</dbReference>
<protein>
    <submittedName>
        <fullName evidence="9">ComEC family competence protein</fullName>
    </submittedName>
</protein>
<dbReference type="SUPFAM" id="SSF56281">
    <property type="entry name" value="Metallo-hydrolase/oxidoreductase"/>
    <property type="match status" value="1"/>
</dbReference>
<organism evidence="9 10">
    <name type="scientific">Phocicoccus pinnipedialis</name>
    <dbReference type="NCBI Taxonomy" id="110845"/>
    <lineage>
        <taxon>Bacteria</taxon>
        <taxon>Bacillati</taxon>
        <taxon>Bacillota</taxon>
        <taxon>Bacilli</taxon>
        <taxon>Bacillales</taxon>
        <taxon>Salinicoccaceae</taxon>
        <taxon>Phocicoccus</taxon>
    </lineage>
</organism>
<evidence type="ECO:0000256" key="6">
    <source>
        <dbReference type="SAM" id="Phobius"/>
    </source>
</evidence>
<dbReference type="PANTHER" id="PTHR30619:SF7">
    <property type="entry name" value="BETA-LACTAMASE DOMAIN PROTEIN"/>
    <property type="match status" value="1"/>
</dbReference>
<dbReference type="InterPro" id="IPR052159">
    <property type="entry name" value="Competence_DNA_uptake"/>
</dbReference>
<dbReference type="Gene3D" id="3.60.15.10">
    <property type="entry name" value="Ribonuclease Z/Hydroxyacylglutathione hydrolase-like"/>
    <property type="match status" value="1"/>
</dbReference>
<name>A0A6V7RF09_9BACL</name>
<evidence type="ECO:0000256" key="4">
    <source>
        <dbReference type="ARBA" id="ARBA00022989"/>
    </source>
</evidence>